<dbReference type="Pfam" id="PF12385">
    <property type="entry name" value="Peptidase_C70"/>
    <property type="match status" value="1"/>
</dbReference>
<proteinExistence type="predicted"/>
<accession>A0A166QT26</accession>
<evidence type="ECO:0000313" key="1">
    <source>
        <dbReference type="EMBL" id="KZN20815.1"/>
    </source>
</evidence>
<reference evidence="2" key="1">
    <citation type="submission" date="2016-03" db="EMBL/GenBank/DDBJ databases">
        <authorList>
            <person name="Ray J."/>
            <person name="Price M."/>
            <person name="Deutschbauer A."/>
        </authorList>
    </citation>
    <scope>NUCLEOTIDE SEQUENCE [LARGE SCALE GENOMIC DNA]</scope>
    <source>
        <strain evidence="2">FW300-N1B4</strain>
    </source>
</reference>
<gene>
    <name evidence="1" type="ORF">A1D17_04540</name>
</gene>
<name>A0A166QT26_PSEFL</name>
<comment type="caution">
    <text evidence="1">The sequence shown here is derived from an EMBL/GenBank/DDBJ whole genome shotgun (WGS) entry which is preliminary data.</text>
</comment>
<dbReference type="EMBL" id="LUKJ01000002">
    <property type="protein sequence ID" value="KZN20815.1"/>
    <property type="molecule type" value="Genomic_DNA"/>
</dbReference>
<reference evidence="1 2" key="2">
    <citation type="journal article" date="2018" name="Nature">
        <title>Mutant phenotypes for thousands of bacterial genes of unknown function.</title>
        <authorList>
            <person name="Price M.N."/>
            <person name="Wetmore K.M."/>
            <person name="Waters R.J."/>
            <person name="Callaghan M."/>
            <person name="Ray J."/>
            <person name="Liu H."/>
            <person name="Kuehl J.V."/>
            <person name="Melnyk R.A."/>
            <person name="Lamson J.S."/>
            <person name="Suh Y."/>
            <person name="Carlson H.K."/>
            <person name="Esquivel Z."/>
            <person name="Sadeeshkumar H."/>
            <person name="Chakraborty R."/>
            <person name="Zane G.M."/>
            <person name="Rubin B.E."/>
            <person name="Wall J.D."/>
            <person name="Visel A."/>
            <person name="Bristow J."/>
            <person name="Blow M.J."/>
            <person name="Arkin A.P."/>
            <person name="Deutschbauer A.M."/>
        </authorList>
    </citation>
    <scope>NUCLEOTIDE SEQUENCE [LARGE SCALE GENOMIC DNA]</scope>
    <source>
        <strain evidence="1 2">FW300-N1B4</strain>
    </source>
</reference>
<dbReference type="Proteomes" id="UP000076489">
    <property type="component" value="Unassembled WGS sequence"/>
</dbReference>
<sequence>MAVQEKDAIQRRDEALNLARKFGLCPDSQNKAWAMDQMCRILLGDEYPVWVAETEAGADGATWETGTAPVNHGI</sequence>
<protein>
    <submittedName>
        <fullName evidence="1">Uncharacterized protein</fullName>
    </submittedName>
</protein>
<evidence type="ECO:0000313" key="2">
    <source>
        <dbReference type="Proteomes" id="UP000076489"/>
    </source>
</evidence>
<organism evidence="1 2">
    <name type="scientific">Pseudomonas fluorescens</name>
    <dbReference type="NCBI Taxonomy" id="294"/>
    <lineage>
        <taxon>Bacteria</taxon>
        <taxon>Pseudomonadati</taxon>
        <taxon>Pseudomonadota</taxon>
        <taxon>Gammaproteobacteria</taxon>
        <taxon>Pseudomonadales</taxon>
        <taxon>Pseudomonadaceae</taxon>
        <taxon>Pseudomonas</taxon>
    </lineage>
</organism>
<dbReference type="AlphaFoldDB" id="A0A166QT26"/>
<dbReference type="OrthoDB" id="8452883at2"/>
<dbReference type="InterPro" id="IPR022118">
    <property type="entry name" value="Peptidase_C70_AvrRpt2"/>
</dbReference>